<keyword evidence="4" id="KW-1185">Reference proteome</keyword>
<dbReference type="PANTHER" id="PTHR43434">
    <property type="entry name" value="PHOSPHOGLYCOLATE PHOSPHATASE"/>
    <property type="match status" value="1"/>
</dbReference>
<keyword evidence="1 3" id="KW-0378">Hydrolase</keyword>
<gene>
    <name evidence="3" type="ORF">NCTC4824_01197</name>
</gene>
<dbReference type="InterPro" id="IPR050155">
    <property type="entry name" value="HAD-like_hydrolase_sf"/>
</dbReference>
<dbReference type="Pfam" id="PF13242">
    <property type="entry name" value="Hydrolase_like"/>
    <property type="match status" value="1"/>
</dbReference>
<dbReference type="SFLD" id="SFLDG01129">
    <property type="entry name" value="C1.5:_HAD__Beta-PGM__Phosphata"/>
    <property type="match status" value="1"/>
</dbReference>
<sequence length="387" mass="43341">MEKGIDMIKTVLFDVDGVLLSEERYFDASALTVWEILNSSNYLGLAPEKHKTDFTDEEIDHIRAKVFEQDRVLEYLKSCGLNANWDMIYLTVGYQLIRLLEQVKETEKLNIEKWVTNEMDRSVLQEIATALTGKNIALDFAALLTDFELAEASKAGLFAHLDRLAQERLGVHATVFGKKGELWSTCEHVSQEWYVGDRYVLASTGRPSVQTGKKGFLTDEKILADSQEISTLFTTLKENGVTIGIGTGRPELETIEPFKYLNWLEHFDVKNIVTADDVLAAEREFPEAPALAKPHPYTYVLALSSKKKTATECIKEAMPVPNGKETMIVGDSLADLLAAQEMGCTFVAVLTGLSGKDARSEFEKRKVEYILDSVLDVKELVLSLNKE</sequence>
<dbReference type="EMBL" id="LS483476">
    <property type="protein sequence ID" value="SQI53988.1"/>
    <property type="molecule type" value="Genomic_DNA"/>
</dbReference>
<evidence type="ECO:0000313" key="3">
    <source>
        <dbReference type="EMBL" id="SQI53988.1"/>
    </source>
</evidence>
<dbReference type="Gene3D" id="3.40.50.1000">
    <property type="entry name" value="HAD superfamily/HAD-like"/>
    <property type="match status" value="1"/>
</dbReference>
<dbReference type="STRING" id="1348624.GCA_001591545_00292"/>
<dbReference type="InterPro" id="IPR023214">
    <property type="entry name" value="HAD_sf"/>
</dbReference>
<dbReference type="PANTHER" id="PTHR43434:SF1">
    <property type="entry name" value="PHOSPHOGLYCOLATE PHOSPHATASE"/>
    <property type="match status" value="1"/>
</dbReference>
<dbReference type="KEGG" id="blen:NCTC4824_01197"/>
<dbReference type="AlphaFoldDB" id="A0A2X4W1P8"/>
<protein>
    <submittedName>
        <fullName evidence="3">Haloacid dehalogenase domain-containing protein hydrolase</fullName>
    </submittedName>
</protein>
<proteinExistence type="predicted"/>
<dbReference type="InterPro" id="IPR036412">
    <property type="entry name" value="HAD-like_sf"/>
</dbReference>
<keyword evidence="2" id="KW-0460">Magnesium</keyword>
<evidence type="ECO:0000256" key="1">
    <source>
        <dbReference type="ARBA" id="ARBA00022801"/>
    </source>
</evidence>
<organism evidence="3 4">
    <name type="scientific">Lederbergia lenta</name>
    <name type="common">Bacillus lentus</name>
    <dbReference type="NCBI Taxonomy" id="1467"/>
    <lineage>
        <taxon>Bacteria</taxon>
        <taxon>Bacillati</taxon>
        <taxon>Bacillota</taxon>
        <taxon>Bacilli</taxon>
        <taxon>Bacillales</taxon>
        <taxon>Bacillaceae</taxon>
        <taxon>Lederbergia</taxon>
    </lineage>
</organism>
<dbReference type="Proteomes" id="UP000249134">
    <property type="component" value="Chromosome 1"/>
</dbReference>
<evidence type="ECO:0000313" key="4">
    <source>
        <dbReference type="Proteomes" id="UP000249134"/>
    </source>
</evidence>
<dbReference type="GO" id="GO:0008967">
    <property type="term" value="F:phosphoglycolate phosphatase activity"/>
    <property type="evidence" value="ECO:0007669"/>
    <property type="project" value="TreeGrafter"/>
</dbReference>
<evidence type="ECO:0000256" key="2">
    <source>
        <dbReference type="ARBA" id="ARBA00022842"/>
    </source>
</evidence>
<dbReference type="SFLD" id="SFLDS00003">
    <property type="entry name" value="Haloacid_Dehalogenase"/>
    <property type="match status" value="1"/>
</dbReference>
<name>A0A2X4W1P8_LEDLE</name>
<reference evidence="3 4" key="1">
    <citation type="submission" date="2018-06" db="EMBL/GenBank/DDBJ databases">
        <authorList>
            <consortium name="Pathogen Informatics"/>
            <person name="Doyle S."/>
        </authorList>
    </citation>
    <scope>NUCLEOTIDE SEQUENCE [LARGE SCALE GENOMIC DNA]</scope>
    <source>
        <strain evidence="3 4">NCTC4824</strain>
    </source>
</reference>
<dbReference type="GO" id="GO:0006281">
    <property type="term" value="P:DNA repair"/>
    <property type="evidence" value="ECO:0007669"/>
    <property type="project" value="TreeGrafter"/>
</dbReference>
<dbReference type="SUPFAM" id="SSF56784">
    <property type="entry name" value="HAD-like"/>
    <property type="match status" value="1"/>
</dbReference>
<accession>A0A2X4W1P8</accession>